<protein>
    <submittedName>
        <fullName evidence="1">Uncharacterized protein</fullName>
    </submittedName>
</protein>
<dbReference type="AlphaFoldDB" id="A0AAD8ET06"/>
<sequence>IRRLLAATEQCQRRREVKICYTYEFWDNFTLNSCDDRSRHEVSARLPAQFFNLPLRSTCNMPIYYGGGRLIRRKYTRAVDTINPDCDCKMNFR</sequence>
<dbReference type="Proteomes" id="UP001233999">
    <property type="component" value="Unassembled WGS sequence"/>
</dbReference>
<organism evidence="1 2">
    <name type="scientific">Diploptera punctata</name>
    <name type="common">Pacific beetle cockroach</name>
    <dbReference type="NCBI Taxonomy" id="6984"/>
    <lineage>
        <taxon>Eukaryota</taxon>
        <taxon>Metazoa</taxon>
        <taxon>Ecdysozoa</taxon>
        <taxon>Arthropoda</taxon>
        <taxon>Hexapoda</taxon>
        <taxon>Insecta</taxon>
        <taxon>Pterygota</taxon>
        <taxon>Neoptera</taxon>
        <taxon>Polyneoptera</taxon>
        <taxon>Dictyoptera</taxon>
        <taxon>Blattodea</taxon>
        <taxon>Blaberoidea</taxon>
        <taxon>Blaberidae</taxon>
        <taxon>Diplopterinae</taxon>
        <taxon>Diploptera</taxon>
    </lineage>
</organism>
<proteinExistence type="predicted"/>
<comment type="caution">
    <text evidence="1">The sequence shown here is derived from an EMBL/GenBank/DDBJ whole genome shotgun (WGS) entry which is preliminary data.</text>
</comment>
<name>A0AAD8ET06_DIPPU</name>
<feature type="non-terminal residue" evidence="1">
    <location>
        <position position="1"/>
    </location>
</feature>
<dbReference type="EMBL" id="JASPKZ010000038">
    <property type="protein sequence ID" value="KAJ9600989.1"/>
    <property type="molecule type" value="Genomic_DNA"/>
</dbReference>
<feature type="non-terminal residue" evidence="1">
    <location>
        <position position="93"/>
    </location>
</feature>
<reference evidence="1" key="1">
    <citation type="journal article" date="2023" name="IScience">
        <title>Live-bearing cockroach genome reveals convergent evolutionary mechanisms linked to viviparity in insects and beyond.</title>
        <authorList>
            <person name="Fouks B."/>
            <person name="Harrison M.C."/>
            <person name="Mikhailova A.A."/>
            <person name="Marchal E."/>
            <person name="English S."/>
            <person name="Carruthers M."/>
            <person name="Jennings E.C."/>
            <person name="Chiamaka E.L."/>
            <person name="Frigard R.A."/>
            <person name="Pippel M."/>
            <person name="Attardo G.M."/>
            <person name="Benoit J.B."/>
            <person name="Bornberg-Bauer E."/>
            <person name="Tobe S.S."/>
        </authorList>
    </citation>
    <scope>NUCLEOTIDE SEQUENCE</scope>
    <source>
        <strain evidence="1">Stay&amp;Tobe</strain>
    </source>
</reference>
<keyword evidence="2" id="KW-1185">Reference proteome</keyword>
<evidence type="ECO:0000313" key="1">
    <source>
        <dbReference type="EMBL" id="KAJ9600989.1"/>
    </source>
</evidence>
<accession>A0AAD8ET06</accession>
<evidence type="ECO:0000313" key="2">
    <source>
        <dbReference type="Proteomes" id="UP001233999"/>
    </source>
</evidence>
<gene>
    <name evidence="1" type="ORF">L9F63_000827</name>
</gene>
<reference evidence="1" key="2">
    <citation type="submission" date="2023-05" db="EMBL/GenBank/DDBJ databases">
        <authorList>
            <person name="Fouks B."/>
        </authorList>
    </citation>
    <scope>NUCLEOTIDE SEQUENCE</scope>
    <source>
        <strain evidence="1">Stay&amp;Tobe</strain>
        <tissue evidence="1">Testes</tissue>
    </source>
</reference>